<comment type="caution">
    <text evidence="2">The sequence shown here is derived from an EMBL/GenBank/DDBJ whole genome shotgun (WGS) entry which is preliminary data.</text>
</comment>
<dbReference type="STRING" id="329046.A0A1Y2CXD9"/>
<proteinExistence type="predicted"/>
<organism evidence="2 3">
    <name type="scientific">Rhizoclosmatium globosum</name>
    <dbReference type="NCBI Taxonomy" id="329046"/>
    <lineage>
        <taxon>Eukaryota</taxon>
        <taxon>Fungi</taxon>
        <taxon>Fungi incertae sedis</taxon>
        <taxon>Chytridiomycota</taxon>
        <taxon>Chytridiomycota incertae sedis</taxon>
        <taxon>Chytridiomycetes</taxon>
        <taxon>Chytridiales</taxon>
        <taxon>Chytriomycetaceae</taxon>
        <taxon>Rhizoclosmatium</taxon>
    </lineage>
</organism>
<evidence type="ECO:0008006" key="4">
    <source>
        <dbReference type="Google" id="ProtNLM"/>
    </source>
</evidence>
<keyword evidence="3" id="KW-1185">Reference proteome</keyword>
<evidence type="ECO:0000313" key="2">
    <source>
        <dbReference type="EMBL" id="ORY51504.1"/>
    </source>
</evidence>
<dbReference type="EMBL" id="MCGO01000005">
    <property type="protein sequence ID" value="ORY51504.1"/>
    <property type="molecule type" value="Genomic_DNA"/>
</dbReference>
<feature type="signal peptide" evidence="1">
    <location>
        <begin position="1"/>
        <end position="18"/>
    </location>
</feature>
<evidence type="ECO:0000313" key="3">
    <source>
        <dbReference type="Proteomes" id="UP000193642"/>
    </source>
</evidence>
<dbReference type="PANTHER" id="PTHR37471">
    <property type="entry name" value="UNNAMED PRODUCT"/>
    <property type="match status" value="1"/>
</dbReference>
<dbReference type="PANTHER" id="PTHR37471:SF1">
    <property type="entry name" value="AB HYDROLASE-1 DOMAIN-CONTAINING PROTEIN"/>
    <property type="match status" value="1"/>
</dbReference>
<accession>A0A1Y2CXD9</accession>
<keyword evidence="1" id="KW-0732">Signal</keyword>
<evidence type="ECO:0000256" key="1">
    <source>
        <dbReference type="SAM" id="SignalP"/>
    </source>
</evidence>
<sequence length="430" mass="49428">MPIGHSIIKLGLLRIATGTIDLIPVAALAFSLLQLHGLITNEESAPTANPHTVTLTELFQIYLHLEAFFLIYFVLQRIRLQPAIPPPQISDQDRGKIFYRALDTSDTRFREFYAPWFIWKSSHRQLSVDEFGLIHKDNFLDWFSWLLYGAPNFSALSPKDSEELTNFLADFELAKGVRIPPGKNLSIEPVILSFNPIRAYPKPLLFYAGVSCVESLGHLYLTYLGFKRIVSAERRYSFDQETGIHYWVRQPSIKAKIQKGLNHCLFPRNRMWIDSICKLYIRNHSAHPDSPVFLIEMPHVAMRFVDRVPSMSQTIAEVESMLDTYGYSKAMVIGHSLGSASTNREIDFVHRHPGRNTATMKANEFMMHWLCSRELHISYTISRHFIWHQSLLWADDLPQNHHVVVSKQDLLVDAGVIETYLVREGVNHTV</sequence>
<name>A0A1Y2CXD9_9FUNG</name>
<protein>
    <recommendedName>
        <fullName evidence="4">Fungal lipase-like domain-containing protein</fullName>
    </recommendedName>
</protein>
<dbReference type="Proteomes" id="UP000193642">
    <property type="component" value="Unassembled WGS sequence"/>
</dbReference>
<reference evidence="2 3" key="1">
    <citation type="submission" date="2016-07" db="EMBL/GenBank/DDBJ databases">
        <title>Pervasive Adenine N6-methylation of Active Genes in Fungi.</title>
        <authorList>
            <consortium name="DOE Joint Genome Institute"/>
            <person name="Mondo S.J."/>
            <person name="Dannebaum R.O."/>
            <person name="Kuo R.C."/>
            <person name="Labutti K."/>
            <person name="Haridas S."/>
            <person name="Kuo A."/>
            <person name="Salamov A."/>
            <person name="Ahrendt S.R."/>
            <person name="Lipzen A."/>
            <person name="Sullivan W."/>
            <person name="Andreopoulos W.B."/>
            <person name="Clum A."/>
            <person name="Lindquist E."/>
            <person name="Daum C."/>
            <person name="Ramamoorthy G.K."/>
            <person name="Gryganskyi A."/>
            <person name="Culley D."/>
            <person name="Magnuson J.K."/>
            <person name="James T.Y."/>
            <person name="O'Malley M.A."/>
            <person name="Stajich J.E."/>
            <person name="Spatafora J.W."/>
            <person name="Visel A."/>
            <person name="Grigoriev I.V."/>
        </authorList>
    </citation>
    <scope>NUCLEOTIDE SEQUENCE [LARGE SCALE GENOMIC DNA]</scope>
    <source>
        <strain evidence="2 3">JEL800</strain>
    </source>
</reference>
<gene>
    <name evidence="2" type="ORF">BCR33DRAFT_762223</name>
</gene>
<dbReference type="OrthoDB" id="6431331at2759"/>
<feature type="chain" id="PRO_5011011370" description="Fungal lipase-like domain-containing protein" evidence="1">
    <location>
        <begin position="19"/>
        <end position="430"/>
    </location>
</feature>
<dbReference type="AlphaFoldDB" id="A0A1Y2CXD9"/>